<reference evidence="3 4" key="1">
    <citation type="submission" date="2013-09" db="EMBL/GenBank/DDBJ databases">
        <title>Genome sequencing of Arenimonas composti.</title>
        <authorList>
            <person name="Chen F."/>
            <person name="Wang G."/>
        </authorList>
    </citation>
    <scope>NUCLEOTIDE SEQUENCE [LARGE SCALE GENOMIC DNA]</scope>
    <source>
        <strain evidence="3 4">TR7-09</strain>
    </source>
</reference>
<evidence type="ECO:0000313" key="3">
    <source>
        <dbReference type="EMBL" id="KFN51167.1"/>
    </source>
</evidence>
<comment type="caution">
    <text evidence="3">The sequence shown here is derived from an EMBL/GenBank/DDBJ whole genome shotgun (WGS) entry which is preliminary data.</text>
</comment>
<evidence type="ECO:0000259" key="2">
    <source>
        <dbReference type="Pfam" id="PF01757"/>
    </source>
</evidence>
<keyword evidence="1" id="KW-0812">Transmembrane</keyword>
<dbReference type="RefSeq" id="WP_043797065.1">
    <property type="nucleotide sequence ID" value="NZ_AUFF01000002.1"/>
</dbReference>
<keyword evidence="1" id="KW-0472">Membrane</keyword>
<protein>
    <recommendedName>
        <fullName evidence="2">Acyltransferase 3 domain-containing protein</fullName>
    </recommendedName>
</protein>
<feature type="transmembrane region" description="Helical" evidence="1">
    <location>
        <begin position="12"/>
        <end position="34"/>
    </location>
</feature>
<dbReference type="Pfam" id="PF01757">
    <property type="entry name" value="Acyl_transf_3"/>
    <property type="match status" value="1"/>
</dbReference>
<feature type="transmembrane region" description="Helical" evidence="1">
    <location>
        <begin position="147"/>
        <end position="167"/>
    </location>
</feature>
<dbReference type="InterPro" id="IPR002656">
    <property type="entry name" value="Acyl_transf_3_dom"/>
</dbReference>
<feature type="transmembrane region" description="Helical" evidence="1">
    <location>
        <begin position="84"/>
        <end position="105"/>
    </location>
</feature>
<feature type="transmembrane region" description="Helical" evidence="1">
    <location>
        <begin position="187"/>
        <end position="206"/>
    </location>
</feature>
<dbReference type="GO" id="GO:0016747">
    <property type="term" value="F:acyltransferase activity, transferring groups other than amino-acyl groups"/>
    <property type="evidence" value="ECO:0007669"/>
    <property type="project" value="InterPro"/>
</dbReference>
<name>A0A091BHZ3_9GAMM</name>
<organism evidence="3 4">
    <name type="scientific">Arenimonas composti TR7-09 = DSM 18010</name>
    <dbReference type="NCBI Taxonomy" id="1121013"/>
    <lineage>
        <taxon>Bacteria</taxon>
        <taxon>Pseudomonadati</taxon>
        <taxon>Pseudomonadota</taxon>
        <taxon>Gammaproteobacteria</taxon>
        <taxon>Lysobacterales</taxon>
        <taxon>Lysobacteraceae</taxon>
        <taxon>Arenimonas</taxon>
    </lineage>
</organism>
<feature type="transmembrane region" description="Helical" evidence="1">
    <location>
        <begin position="316"/>
        <end position="334"/>
    </location>
</feature>
<sequence length="396" mass="44931">MSRRHDLDALRVLALLSLIAYHCGMLYVADWGWHIKSGYLQEWLQWPMLAMNRWRMSLLFLISGIAIGLYRPEREPGRFALMRTWRLLLPLLFGMFVIVPVQAYAQGVTNGTVEPGYAAFLWRYWQVQPWPAGGWDGAEHGITWNHLWYLAYLWVYTLLLAAALPLLRTRPGQRLQAAVAGLRGWKLWLLPALPLVLYVELLLPRFEPTNDLLHDGFQHAQFLTVFGLGFLLARSEIFWAELRRLRRPLAGGALLMIAVYVPLLLSGVEFAEPALVAIRALRGLLVWTVLLAVVAWAQHALNRPFRWLPYASEAVFPWYVIHQSATVLVAYWVVPLQLGVWREALLVVGGTVLACAAGYEFVRRVPPLRPLFGLKFRPRAAGTGRDSRPASATSPA</sequence>
<dbReference type="AlphaFoldDB" id="A0A091BHZ3"/>
<proteinExistence type="predicted"/>
<evidence type="ECO:0000256" key="1">
    <source>
        <dbReference type="SAM" id="Phobius"/>
    </source>
</evidence>
<dbReference type="eggNOG" id="COG1835">
    <property type="taxonomic scope" value="Bacteria"/>
</dbReference>
<evidence type="ECO:0000313" key="4">
    <source>
        <dbReference type="Proteomes" id="UP000029391"/>
    </source>
</evidence>
<dbReference type="InterPro" id="IPR050623">
    <property type="entry name" value="Glucan_succinyl_AcylTrfase"/>
</dbReference>
<feature type="domain" description="Acyltransferase 3" evidence="2">
    <location>
        <begin position="5"/>
        <end position="357"/>
    </location>
</feature>
<feature type="transmembrane region" description="Helical" evidence="1">
    <location>
        <begin position="249"/>
        <end position="268"/>
    </location>
</feature>
<dbReference type="STRING" id="1121013.GCA_000426365_01012"/>
<dbReference type="PANTHER" id="PTHR36927:SF3">
    <property type="entry name" value="GLUCANS BIOSYNTHESIS PROTEIN C"/>
    <property type="match status" value="1"/>
</dbReference>
<dbReference type="PANTHER" id="PTHR36927">
    <property type="entry name" value="BLR4337 PROTEIN"/>
    <property type="match status" value="1"/>
</dbReference>
<dbReference type="EMBL" id="AWXU01000008">
    <property type="protein sequence ID" value="KFN51167.1"/>
    <property type="molecule type" value="Genomic_DNA"/>
</dbReference>
<feature type="transmembrane region" description="Helical" evidence="1">
    <location>
        <begin position="274"/>
        <end position="296"/>
    </location>
</feature>
<gene>
    <name evidence="3" type="ORF">P873_03805</name>
</gene>
<accession>A0A091BHZ3</accession>
<feature type="transmembrane region" description="Helical" evidence="1">
    <location>
        <begin position="54"/>
        <end position="72"/>
    </location>
</feature>
<dbReference type="OrthoDB" id="9809782at2"/>
<keyword evidence="1" id="KW-1133">Transmembrane helix</keyword>
<feature type="transmembrane region" description="Helical" evidence="1">
    <location>
        <begin position="218"/>
        <end position="237"/>
    </location>
</feature>
<dbReference type="Proteomes" id="UP000029391">
    <property type="component" value="Unassembled WGS sequence"/>
</dbReference>
<feature type="transmembrane region" description="Helical" evidence="1">
    <location>
        <begin position="340"/>
        <end position="362"/>
    </location>
</feature>
<keyword evidence="4" id="KW-1185">Reference proteome</keyword>